<evidence type="ECO:0000256" key="3">
    <source>
        <dbReference type="ARBA" id="ARBA00011750"/>
    </source>
</evidence>
<keyword evidence="10" id="KW-0092">Biotin</keyword>
<organism evidence="15 16">
    <name type="scientific">Megasphaera stantonii</name>
    <dbReference type="NCBI Taxonomy" id="2144175"/>
    <lineage>
        <taxon>Bacteria</taxon>
        <taxon>Bacillati</taxon>
        <taxon>Bacillota</taxon>
        <taxon>Negativicutes</taxon>
        <taxon>Veillonellales</taxon>
        <taxon>Veillonellaceae</taxon>
        <taxon>Megasphaera</taxon>
    </lineage>
</organism>
<evidence type="ECO:0000256" key="9">
    <source>
        <dbReference type="ARBA" id="ARBA00022842"/>
    </source>
</evidence>
<dbReference type="Gene3D" id="3.30.470.20">
    <property type="entry name" value="ATP-grasp fold, B domain"/>
    <property type="match status" value="1"/>
</dbReference>
<proteinExistence type="predicted"/>
<keyword evidence="6" id="KW-0479">Metal-binding</keyword>
<dbReference type="KEGG" id="meg:DKB62_05775"/>
<dbReference type="InterPro" id="IPR016185">
    <property type="entry name" value="PreATP-grasp_dom_sf"/>
</dbReference>
<accession>A0A346AZ18</accession>
<evidence type="ECO:0000256" key="10">
    <source>
        <dbReference type="ARBA" id="ARBA00023267"/>
    </source>
</evidence>
<feature type="domain" description="Biotin carboxylation" evidence="14">
    <location>
        <begin position="1"/>
        <end position="446"/>
    </location>
</feature>
<dbReference type="NCBIfam" id="TIGR00514">
    <property type="entry name" value="accC"/>
    <property type="match status" value="1"/>
</dbReference>
<evidence type="ECO:0000256" key="2">
    <source>
        <dbReference type="ARBA" id="ARBA00004956"/>
    </source>
</evidence>
<keyword evidence="7 12" id="KW-0547">Nucleotide-binding</keyword>
<comment type="catalytic activity">
    <reaction evidence="11">
        <text>N(6)-biotinyl-L-lysyl-[protein] + hydrogencarbonate + ATP = N(6)-carboxybiotinyl-L-lysyl-[protein] + ADP + phosphate + H(+)</text>
        <dbReference type="Rhea" id="RHEA:13501"/>
        <dbReference type="Rhea" id="RHEA-COMP:10505"/>
        <dbReference type="Rhea" id="RHEA-COMP:10506"/>
        <dbReference type="ChEBI" id="CHEBI:15378"/>
        <dbReference type="ChEBI" id="CHEBI:17544"/>
        <dbReference type="ChEBI" id="CHEBI:30616"/>
        <dbReference type="ChEBI" id="CHEBI:43474"/>
        <dbReference type="ChEBI" id="CHEBI:83144"/>
        <dbReference type="ChEBI" id="CHEBI:83145"/>
        <dbReference type="ChEBI" id="CHEBI:456216"/>
        <dbReference type="EC" id="6.3.4.14"/>
    </reaction>
</comment>
<dbReference type="RefSeq" id="WP_107196155.1">
    <property type="nucleotide sequence ID" value="NZ_CP029462.1"/>
</dbReference>
<comment type="subunit">
    <text evidence="3">Acetyl-CoA carboxylase is a heterohexamer of biotin carboxyl carrier protein, biotin carboxylase and the two subunits of carboxyl transferase in a 2:2 complex.</text>
</comment>
<dbReference type="Proteomes" id="UP000254337">
    <property type="component" value="Chromosome"/>
</dbReference>
<dbReference type="FunFam" id="3.40.50.20:FF:000010">
    <property type="entry name" value="Propionyl-CoA carboxylase subunit alpha"/>
    <property type="match status" value="1"/>
</dbReference>
<evidence type="ECO:0000256" key="5">
    <source>
        <dbReference type="ARBA" id="ARBA00022598"/>
    </source>
</evidence>
<dbReference type="InterPro" id="IPR011764">
    <property type="entry name" value="Biotin_carboxylation_dom"/>
</dbReference>
<dbReference type="InterPro" id="IPR011054">
    <property type="entry name" value="Rudment_hybrid_motif"/>
</dbReference>
<dbReference type="SUPFAM" id="SSF51246">
    <property type="entry name" value="Rudiment single hybrid motif"/>
    <property type="match status" value="1"/>
</dbReference>
<dbReference type="GO" id="GO:2001295">
    <property type="term" value="P:malonyl-CoA biosynthetic process"/>
    <property type="evidence" value="ECO:0007669"/>
    <property type="project" value="UniProtKB-UniPathway"/>
</dbReference>
<evidence type="ECO:0000313" key="16">
    <source>
        <dbReference type="Proteomes" id="UP000254337"/>
    </source>
</evidence>
<dbReference type="GO" id="GO:0004075">
    <property type="term" value="F:biotin carboxylase activity"/>
    <property type="evidence" value="ECO:0007669"/>
    <property type="project" value="UniProtKB-EC"/>
</dbReference>
<dbReference type="PANTHER" id="PTHR18866:SF33">
    <property type="entry name" value="METHYLCROTONOYL-COA CARBOXYLASE SUBUNIT ALPHA, MITOCHONDRIAL-RELATED"/>
    <property type="match status" value="1"/>
</dbReference>
<evidence type="ECO:0000259" key="13">
    <source>
        <dbReference type="PROSITE" id="PS50975"/>
    </source>
</evidence>
<evidence type="ECO:0000256" key="8">
    <source>
        <dbReference type="ARBA" id="ARBA00022840"/>
    </source>
</evidence>
<evidence type="ECO:0000256" key="4">
    <source>
        <dbReference type="ARBA" id="ARBA00013263"/>
    </source>
</evidence>
<reference evidence="15 16" key="1">
    <citation type="submission" date="2018-05" db="EMBL/GenBank/DDBJ databases">
        <title>Complete genome sequence of Megasphaera sp. AJH120T, isolated from the ceca of a chicken.</title>
        <authorList>
            <person name="Maki J."/>
            <person name="Looft T."/>
        </authorList>
    </citation>
    <scope>NUCLEOTIDE SEQUENCE [LARGE SCALE GENOMIC DNA]</scope>
    <source>
        <strain evidence="15 16">AJH120</strain>
    </source>
</reference>
<evidence type="ECO:0000256" key="7">
    <source>
        <dbReference type="ARBA" id="ARBA00022741"/>
    </source>
</evidence>
<dbReference type="InterPro" id="IPR005482">
    <property type="entry name" value="Biotin_COase_C"/>
</dbReference>
<dbReference type="PROSITE" id="PS00867">
    <property type="entry name" value="CPSASE_2"/>
    <property type="match status" value="1"/>
</dbReference>
<comment type="function">
    <text evidence="1">This protein is a component of the acetyl coenzyme A carboxylase complex; first, biotin carboxylase catalyzes the carboxylation of the carrier protein and then the transcarboxylase transfers the carboxyl group to form malonyl-CoA.</text>
</comment>
<dbReference type="NCBIfam" id="NF006367">
    <property type="entry name" value="PRK08591.1"/>
    <property type="match status" value="1"/>
</dbReference>
<dbReference type="SMART" id="SM00878">
    <property type="entry name" value="Biotin_carb_C"/>
    <property type="match status" value="1"/>
</dbReference>
<evidence type="ECO:0000256" key="6">
    <source>
        <dbReference type="ARBA" id="ARBA00022723"/>
    </source>
</evidence>
<dbReference type="SUPFAM" id="SSF56059">
    <property type="entry name" value="Glutathione synthetase ATP-binding domain-like"/>
    <property type="match status" value="1"/>
</dbReference>
<keyword evidence="5" id="KW-0436">Ligase</keyword>
<name>A0A346AZ18_9FIRM</name>
<dbReference type="InterPro" id="IPR011761">
    <property type="entry name" value="ATP-grasp"/>
</dbReference>
<dbReference type="PROSITE" id="PS00866">
    <property type="entry name" value="CPSASE_1"/>
    <property type="match status" value="1"/>
</dbReference>
<feature type="domain" description="ATP-grasp" evidence="13">
    <location>
        <begin position="120"/>
        <end position="317"/>
    </location>
</feature>
<dbReference type="InterPro" id="IPR004549">
    <property type="entry name" value="Acetyl_CoA_COase_biotin_COase"/>
</dbReference>
<dbReference type="InterPro" id="IPR050856">
    <property type="entry name" value="Biotin_carboxylase_complex"/>
</dbReference>
<protein>
    <recommendedName>
        <fullName evidence="4">biotin carboxylase</fullName>
        <ecNumber evidence="4">6.3.4.14</ecNumber>
    </recommendedName>
</protein>
<keyword evidence="16" id="KW-1185">Reference proteome</keyword>
<dbReference type="InterPro" id="IPR005481">
    <property type="entry name" value="BC-like_N"/>
</dbReference>
<dbReference type="GO" id="GO:0046872">
    <property type="term" value="F:metal ion binding"/>
    <property type="evidence" value="ECO:0007669"/>
    <property type="project" value="UniProtKB-KW"/>
</dbReference>
<dbReference type="AlphaFoldDB" id="A0A346AZ18"/>
<dbReference type="Pfam" id="PF02785">
    <property type="entry name" value="Biotin_carb_C"/>
    <property type="match status" value="1"/>
</dbReference>
<dbReference type="EC" id="6.3.4.14" evidence="4"/>
<dbReference type="EMBL" id="CP029462">
    <property type="protein sequence ID" value="AXL21111.1"/>
    <property type="molecule type" value="Genomic_DNA"/>
</dbReference>
<dbReference type="PANTHER" id="PTHR18866">
    <property type="entry name" value="CARBOXYLASE:PYRUVATE/ACETYL-COA/PROPIONYL-COA CARBOXYLASE"/>
    <property type="match status" value="1"/>
</dbReference>
<dbReference type="FunFam" id="3.30.470.20:FF:000028">
    <property type="entry name" value="Methylcrotonoyl-CoA carboxylase subunit alpha, mitochondrial"/>
    <property type="match status" value="1"/>
</dbReference>
<evidence type="ECO:0000256" key="12">
    <source>
        <dbReference type="PROSITE-ProRule" id="PRU00409"/>
    </source>
</evidence>
<dbReference type="InterPro" id="IPR005479">
    <property type="entry name" value="CPAse_ATP-bd"/>
</dbReference>
<dbReference type="PROSITE" id="PS50975">
    <property type="entry name" value="ATP_GRASP"/>
    <property type="match status" value="1"/>
</dbReference>
<comment type="pathway">
    <text evidence="2">Lipid metabolism; malonyl-CoA biosynthesis; malonyl-CoA from acetyl-CoA: step 1/1.</text>
</comment>
<dbReference type="Pfam" id="PF00289">
    <property type="entry name" value="Biotin_carb_N"/>
    <property type="match status" value="1"/>
</dbReference>
<sequence length="451" mass="49847">MFKKVLIANRGEIAVRIIKACHELGISAVVVYSEADRDSLPVRLADEAYCIGQAQAKKSYLDIARIIETAKAAKADAIHPGYGFLSENADFADACANYHFTYIGASGEAIRHMGDKAMARSTMKRVGVPVIPGTEDVICDEDEARRTAEAIGYPVLIKATAGGGGKGMRIVEDSTELVKALRQASQEAERSFGNAGVYLEKYLSHSRHVEIQIMADNYGNVVYLGERDCSTQRRHQKVIEEAPSPVVSPDMRKKMGEAAVMAAKAVDYSGAGTVEFIVDDTGNFYFMEMNTRIQVEHPVTEMVTGTDLIKAQILVAAGEKLPWTQADIRMNGWAVECRINAEDPMHNFMPCPGKITRYTPPFGRGIRVDSAMYRGCVITPFYDSMIAKLIVWAPTRLEAIDKMEKALADFKIEGVTTNIPLQRKILMTEAFRCGQVNTNYLEEHLEEILNT</sequence>
<dbReference type="Pfam" id="PF02786">
    <property type="entry name" value="CPSase_L_D2"/>
    <property type="match status" value="1"/>
</dbReference>
<dbReference type="FunFam" id="3.30.1490.20:FF:000018">
    <property type="entry name" value="Biotin carboxylase"/>
    <property type="match status" value="1"/>
</dbReference>
<dbReference type="SUPFAM" id="SSF52440">
    <property type="entry name" value="PreATP-grasp domain"/>
    <property type="match status" value="1"/>
</dbReference>
<dbReference type="OrthoDB" id="9807469at2"/>
<evidence type="ECO:0000256" key="1">
    <source>
        <dbReference type="ARBA" id="ARBA00003761"/>
    </source>
</evidence>
<dbReference type="GO" id="GO:0005524">
    <property type="term" value="F:ATP binding"/>
    <property type="evidence" value="ECO:0007669"/>
    <property type="project" value="UniProtKB-UniRule"/>
</dbReference>
<keyword evidence="8 12" id="KW-0067">ATP-binding</keyword>
<keyword evidence="9" id="KW-0460">Magnesium</keyword>
<evidence type="ECO:0000259" key="14">
    <source>
        <dbReference type="PROSITE" id="PS50979"/>
    </source>
</evidence>
<evidence type="ECO:0000313" key="15">
    <source>
        <dbReference type="EMBL" id="AXL21111.1"/>
    </source>
</evidence>
<dbReference type="PROSITE" id="PS50979">
    <property type="entry name" value="BC"/>
    <property type="match status" value="1"/>
</dbReference>
<gene>
    <name evidence="15" type="primary">accC</name>
    <name evidence="15" type="ORF">DKB62_05775</name>
</gene>
<dbReference type="UniPathway" id="UPA00655">
    <property type="reaction ID" value="UER00711"/>
</dbReference>
<evidence type="ECO:0000256" key="11">
    <source>
        <dbReference type="ARBA" id="ARBA00048600"/>
    </source>
</evidence>